<evidence type="ECO:0000313" key="1">
    <source>
        <dbReference type="EMBL" id="KAF0520289.1"/>
    </source>
</evidence>
<protein>
    <submittedName>
        <fullName evidence="1">Uncharacterized protein</fullName>
    </submittedName>
</protein>
<dbReference type="AlphaFoldDB" id="A0A8H4EMX5"/>
<dbReference type="Proteomes" id="UP000439903">
    <property type="component" value="Unassembled WGS sequence"/>
</dbReference>
<sequence>MRDVWGSVDGTEYAFSTWFAEAKEIDLASIILGAENKDETIQEIFLQCLYRNYSEEEINETIKLAVNKGYKNWLEKVEYQVELRKFKAGMTKG</sequence>
<reference evidence="1 2" key="1">
    <citation type="journal article" date="2019" name="Environ. Microbiol.">
        <title>At the nexus of three kingdoms: the genome of the mycorrhizal fungus Gigaspora margarita provides insights into plant, endobacterial and fungal interactions.</title>
        <authorList>
            <person name="Venice F."/>
            <person name="Ghignone S."/>
            <person name="Salvioli di Fossalunga A."/>
            <person name="Amselem J."/>
            <person name="Novero M."/>
            <person name="Xianan X."/>
            <person name="Sedzielewska Toro K."/>
            <person name="Morin E."/>
            <person name="Lipzen A."/>
            <person name="Grigoriev I.V."/>
            <person name="Henrissat B."/>
            <person name="Martin F.M."/>
            <person name="Bonfante P."/>
        </authorList>
    </citation>
    <scope>NUCLEOTIDE SEQUENCE [LARGE SCALE GENOMIC DNA]</scope>
    <source>
        <strain evidence="1 2">BEG34</strain>
    </source>
</reference>
<gene>
    <name evidence="1" type="ORF">F8M41_016418</name>
</gene>
<dbReference type="OrthoDB" id="2415250at2759"/>
<accession>A0A8H4EMX5</accession>
<comment type="caution">
    <text evidence="1">The sequence shown here is derived from an EMBL/GenBank/DDBJ whole genome shotgun (WGS) entry which is preliminary data.</text>
</comment>
<proteinExistence type="predicted"/>
<dbReference type="EMBL" id="WTPW01000355">
    <property type="protein sequence ID" value="KAF0520289.1"/>
    <property type="molecule type" value="Genomic_DNA"/>
</dbReference>
<organism evidence="1 2">
    <name type="scientific">Gigaspora margarita</name>
    <dbReference type="NCBI Taxonomy" id="4874"/>
    <lineage>
        <taxon>Eukaryota</taxon>
        <taxon>Fungi</taxon>
        <taxon>Fungi incertae sedis</taxon>
        <taxon>Mucoromycota</taxon>
        <taxon>Glomeromycotina</taxon>
        <taxon>Glomeromycetes</taxon>
        <taxon>Diversisporales</taxon>
        <taxon>Gigasporaceae</taxon>
        <taxon>Gigaspora</taxon>
    </lineage>
</organism>
<name>A0A8H4EMX5_GIGMA</name>
<evidence type="ECO:0000313" key="2">
    <source>
        <dbReference type="Proteomes" id="UP000439903"/>
    </source>
</evidence>
<keyword evidence="2" id="KW-1185">Reference proteome</keyword>